<reference evidence="2" key="2">
    <citation type="submission" date="2024-07" db="EMBL/GenBank/DDBJ databases">
        <title>Streptomyces haneummycinica sp. nov., a new antibiotic-producing actinobacterium isolated from marine sediment.</title>
        <authorList>
            <person name="Uemura M."/>
            <person name="Hamada M."/>
            <person name="Hirano S."/>
            <person name="Kobayashi K."/>
            <person name="Ohshiro T."/>
            <person name="Kobayashi T."/>
            <person name="Terahara T."/>
        </authorList>
    </citation>
    <scope>NUCLEOTIDE SEQUENCE</scope>
    <source>
        <strain evidence="2">KM77-8</strain>
    </source>
</reference>
<evidence type="ECO:0000256" key="1">
    <source>
        <dbReference type="SAM" id="MobiDB-lite"/>
    </source>
</evidence>
<proteinExistence type="predicted"/>
<organism evidence="2">
    <name type="scientific">Streptomyces haneummycinicus</name>
    <dbReference type="NCBI Taxonomy" id="3074435"/>
    <lineage>
        <taxon>Bacteria</taxon>
        <taxon>Bacillati</taxon>
        <taxon>Actinomycetota</taxon>
        <taxon>Actinomycetes</taxon>
        <taxon>Kitasatosporales</taxon>
        <taxon>Streptomycetaceae</taxon>
        <taxon>Streptomyces</taxon>
    </lineage>
</organism>
<gene>
    <name evidence="2" type="ORF">SHKM778_18790</name>
</gene>
<feature type="region of interest" description="Disordered" evidence="1">
    <location>
        <begin position="201"/>
        <end position="284"/>
    </location>
</feature>
<evidence type="ECO:0000313" key="2">
    <source>
        <dbReference type="EMBL" id="BFO15491.1"/>
    </source>
</evidence>
<protein>
    <submittedName>
        <fullName evidence="2">Uncharacterized protein</fullName>
    </submittedName>
</protein>
<feature type="compositionally biased region" description="Basic residues" evidence="1">
    <location>
        <begin position="248"/>
        <end position="262"/>
    </location>
</feature>
<dbReference type="EMBL" id="AP035768">
    <property type="protein sequence ID" value="BFO15491.1"/>
    <property type="molecule type" value="Genomic_DNA"/>
</dbReference>
<feature type="region of interest" description="Disordered" evidence="1">
    <location>
        <begin position="139"/>
        <end position="159"/>
    </location>
</feature>
<sequence>MTTTGPSTLVKAGGWGWDSVRVGSRRVRVRVELLPGKPVFEGLDHSAELEENRRAIETVQQNSESSAGADLGLLTSQMAYTGDPHVPAAGPTYTETGSNRKTVASSHTVTTVTIYRAASTEPHAEIVTPYRMRVTLEADNTPNTGAPAQPGLKEPESTALNRFRGRLTLVEEADVGELREHMPLSLTEPVPTTTAGAARLLPAPIRRPTPPSPARPGRCPSPGRRDPDGPGRGRCRTAVHLPRERHAPPRGHRHREHPHGRRPPPDEGVRPRFPLGDLGARKDPDDDTLAALLRTTRETGLTRLGTGSAQALEDGISSTAVTAFFPAPPSRTATRWRG</sequence>
<name>A0AAT9HDP2_9ACTN</name>
<feature type="compositionally biased region" description="Pro residues" evidence="1">
    <location>
        <begin position="205"/>
        <end position="214"/>
    </location>
</feature>
<dbReference type="AlphaFoldDB" id="A0AAT9HDP2"/>
<reference evidence="2" key="1">
    <citation type="submission" date="2024-06" db="EMBL/GenBank/DDBJ databases">
        <authorList>
            <consortium name="consrtm"/>
            <person name="Uemura M."/>
            <person name="Terahara T."/>
        </authorList>
    </citation>
    <scope>NUCLEOTIDE SEQUENCE</scope>
    <source>
        <strain evidence="2">KM77-8</strain>
    </source>
</reference>
<accession>A0AAT9HDP2</accession>